<dbReference type="AlphaFoldDB" id="X7EFS7"/>
<evidence type="ECO:0000313" key="4">
    <source>
        <dbReference type="Proteomes" id="UP000022447"/>
    </source>
</evidence>
<evidence type="ECO:0008006" key="5">
    <source>
        <dbReference type="Google" id="ProtNLM"/>
    </source>
</evidence>
<dbReference type="RefSeq" id="WP_051489474.1">
    <property type="nucleotide sequence ID" value="NZ_JALZ01000015.1"/>
</dbReference>
<feature type="signal peptide" evidence="2">
    <location>
        <begin position="1"/>
        <end position="19"/>
    </location>
</feature>
<gene>
    <name evidence="3" type="ORF">OCH239_05640</name>
</gene>
<organism evidence="3 4">
    <name type="scientific">Roseivivax halodurans JCM 10272</name>
    <dbReference type="NCBI Taxonomy" id="1449350"/>
    <lineage>
        <taxon>Bacteria</taxon>
        <taxon>Pseudomonadati</taxon>
        <taxon>Pseudomonadota</taxon>
        <taxon>Alphaproteobacteria</taxon>
        <taxon>Rhodobacterales</taxon>
        <taxon>Roseobacteraceae</taxon>
        <taxon>Roseivivax</taxon>
    </lineage>
</organism>
<dbReference type="PROSITE" id="PS51257">
    <property type="entry name" value="PROKAR_LIPOPROTEIN"/>
    <property type="match status" value="1"/>
</dbReference>
<keyword evidence="2" id="KW-0732">Signal</keyword>
<name>X7EFS7_9RHOB</name>
<keyword evidence="4" id="KW-1185">Reference proteome</keyword>
<protein>
    <recommendedName>
        <fullName evidence="5">Lipoprotein</fullName>
    </recommendedName>
</protein>
<accession>X7EFS7</accession>
<dbReference type="STRING" id="1449350.OCH239_05640"/>
<comment type="caution">
    <text evidence="3">The sequence shown here is derived from an EMBL/GenBank/DDBJ whole genome shotgun (WGS) entry which is preliminary data.</text>
</comment>
<dbReference type="PATRIC" id="fig|1449350.3.peg.2806"/>
<feature type="region of interest" description="Disordered" evidence="1">
    <location>
        <begin position="193"/>
        <end position="214"/>
    </location>
</feature>
<dbReference type="OrthoDB" id="7834608at2"/>
<dbReference type="EMBL" id="JALZ01000015">
    <property type="protein sequence ID" value="ETX13943.1"/>
    <property type="molecule type" value="Genomic_DNA"/>
</dbReference>
<proteinExistence type="predicted"/>
<evidence type="ECO:0000256" key="1">
    <source>
        <dbReference type="SAM" id="MobiDB-lite"/>
    </source>
</evidence>
<reference evidence="3 4" key="1">
    <citation type="submission" date="2014-01" db="EMBL/GenBank/DDBJ databases">
        <title>Roseivivax halodurans JCM 10272 Genome Sequencing.</title>
        <authorList>
            <person name="Lai Q."/>
            <person name="Li G."/>
            <person name="Shao Z."/>
        </authorList>
    </citation>
    <scope>NUCLEOTIDE SEQUENCE [LARGE SCALE GENOMIC DNA]</scope>
    <source>
        <strain evidence="3 4">JCM 10272</strain>
    </source>
</reference>
<sequence>MRRLASLLAVLLIAACADGARELRQPLEPMGDFRLGHAVVVAPNLVQGPASRKASEEEWIAAMDAALEERFRRYEGDQLYHLGVSVEGYVLARPGIPLVFNPNSVLIVRVSVLRDGEYETAAEARLHPEAEEITTLEAPSADTLVGSGVTQTKREQMDNLSRNAALQIEKWMRRRAHEDGWFGGADAVAAEATGDAEGDVAEDPAIPRRAAREG</sequence>
<dbReference type="Proteomes" id="UP000022447">
    <property type="component" value="Unassembled WGS sequence"/>
</dbReference>
<dbReference type="eggNOG" id="ENOG5030BXW">
    <property type="taxonomic scope" value="Bacteria"/>
</dbReference>
<feature type="chain" id="PRO_5004977620" description="Lipoprotein" evidence="2">
    <location>
        <begin position="20"/>
        <end position="214"/>
    </location>
</feature>
<evidence type="ECO:0000313" key="3">
    <source>
        <dbReference type="EMBL" id="ETX13943.1"/>
    </source>
</evidence>
<evidence type="ECO:0000256" key="2">
    <source>
        <dbReference type="SAM" id="SignalP"/>
    </source>
</evidence>